<gene>
    <name evidence="1" type="primary">jg1</name>
    <name evidence="1" type="ORF">PAEG_LOCUS8412</name>
</gene>
<dbReference type="OrthoDB" id="6925775at2759"/>
<name>A0A8S4R0M6_9NEOP</name>
<protein>
    <submittedName>
        <fullName evidence="1">Jg1 protein</fullName>
    </submittedName>
</protein>
<evidence type="ECO:0000313" key="1">
    <source>
        <dbReference type="EMBL" id="CAH2228615.1"/>
    </source>
</evidence>
<proteinExistence type="predicted"/>
<dbReference type="EMBL" id="CAKXAJ010024383">
    <property type="protein sequence ID" value="CAH2228615.1"/>
    <property type="molecule type" value="Genomic_DNA"/>
</dbReference>
<sequence>GSVLGPLLFLIYINDLPDCTKHKCVMFADDVSVIVPLYSGHMQQRSYAIMQAAL</sequence>
<accession>A0A8S4R0M6</accession>
<dbReference type="AlphaFoldDB" id="A0A8S4R0M6"/>
<keyword evidence="2" id="KW-1185">Reference proteome</keyword>
<organism evidence="1 2">
    <name type="scientific">Pararge aegeria aegeria</name>
    <dbReference type="NCBI Taxonomy" id="348720"/>
    <lineage>
        <taxon>Eukaryota</taxon>
        <taxon>Metazoa</taxon>
        <taxon>Ecdysozoa</taxon>
        <taxon>Arthropoda</taxon>
        <taxon>Hexapoda</taxon>
        <taxon>Insecta</taxon>
        <taxon>Pterygota</taxon>
        <taxon>Neoptera</taxon>
        <taxon>Endopterygota</taxon>
        <taxon>Lepidoptera</taxon>
        <taxon>Glossata</taxon>
        <taxon>Ditrysia</taxon>
        <taxon>Papilionoidea</taxon>
        <taxon>Nymphalidae</taxon>
        <taxon>Satyrinae</taxon>
        <taxon>Satyrini</taxon>
        <taxon>Parargina</taxon>
        <taxon>Pararge</taxon>
    </lineage>
</organism>
<reference evidence="1" key="1">
    <citation type="submission" date="2022-03" db="EMBL/GenBank/DDBJ databases">
        <authorList>
            <person name="Lindestad O."/>
        </authorList>
    </citation>
    <scope>NUCLEOTIDE SEQUENCE</scope>
</reference>
<dbReference type="Proteomes" id="UP000838756">
    <property type="component" value="Unassembled WGS sequence"/>
</dbReference>
<comment type="caution">
    <text evidence="1">The sequence shown here is derived from an EMBL/GenBank/DDBJ whole genome shotgun (WGS) entry which is preliminary data.</text>
</comment>
<evidence type="ECO:0000313" key="2">
    <source>
        <dbReference type="Proteomes" id="UP000838756"/>
    </source>
</evidence>
<feature type="non-terminal residue" evidence="1">
    <location>
        <position position="1"/>
    </location>
</feature>